<dbReference type="InterPro" id="IPR002933">
    <property type="entry name" value="Peptidase_M20"/>
</dbReference>
<dbReference type="PANTHER" id="PTHR30575">
    <property type="entry name" value="PEPTIDASE M20"/>
    <property type="match status" value="1"/>
</dbReference>
<dbReference type="InParanoid" id="A0A0D0E1I1"/>
<dbReference type="GO" id="GO:0016805">
    <property type="term" value="F:dipeptidase activity"/>
    <property type="evidence" value="ECO:0007669"/>
    <property type="project" value="TreeGrafter"/>
</dbReference>
<reference evidence="3 4" key="1">
    <citation type="submission" date="2014-04" db="EMBL/GenBank/DDBJ databases">
        <authorList>
            <consortium name="DOE Joint Genome Institute"/>
            <person name="Kuo A."/>
            <person name="Kohler A."/>
            <person name="Jargeat P."/>
            <person name="Nagy L.G."/>
            <person name="Floudas D."/>
            <person name="Copeland A."/>
            <person name="Barry K.W."/>
            <person name="Cichocki N."/>
            <person name="Veneault-Fourrey C."/>
            <person name="LaButti K."/>
            <person name="Lindquist E.A."/>
            <person name="Lipzen A."/>
            <person name="Lundell T."/>
            <person name="Morin E."/>
            <person name="Murat C."/>
            <person name="Sun H."/>
            <person name="Tunlid A."/>
            <person name="Henrissat B."/>
            <person name="Grigoriev I.V."/>
            <person name="Hibbett D.S."/>
            <person name="Martin F."/>
            <person name="Nordberg H.P."/>
            <person name="Cantor M.N."/>
            <person name="Hua S.X."/>
        </authorList>
    </citation>
    <scope>NUCLEOTIDE SEQUENCE [LARGE SCALE GENOMIC DNA]</scope>
    <source>
        <strain evidence="3 4">Ve08.2h10</strain>
    </source>
</reference>
<evidence type="ECO:0000313" key="4">
    <source>
        <dbReference type="Proteomes" id="UP000054538"/>
    </source>
</evidence>
<dbReference type="InterPro" id="IPR052030">
    <property type="entry name" value="Peptidase_M20/M20A_hydrolases"/>
</dbReference>
<dbReference type="Gene3D" id="3.30.70.360">
    <property type="match status" value="1"/>
</dbReference>
<dbReference type="PANTHER" id="PTHR30575:SF0">
    <property type="entry name" value="XAA-ARG DIPEPTIDASE"/>
    <property type="match status" value="1"/>
</dbReference>
<comment type="similarity">
    <text evidence="1">Belongs to the peptidase M20A family.</text>
</comment>
<gene>
    <name evidence="3" type="ORF">PAXRUDRAFT_828237</name>
</gene>
<keyword evidence="4" id="KW-1185">Reference proteome</keyword>
<dbReference type="SUPFAM" id="SSF55031">
    <property type="entry name" value="Bacterial exopeptidase dimerisation domain"/>
    <property type="match status" value="1"/>
</dbReference>
<evidence type="ECO:0000259" key="2">
    <source>
        <dbReference type="Pfam" id="PF07687"/>
    </source>
</evidence>
<dbReference type="OrthoDB" id="6119954at2759"/>
<reference evidence="4" key="2">
    <citation type="submission" date="2015-01" db="EMBL/GenBank/DDBJ databases">
        <title>Evolutionary Origins and Diversification of the Mycorrhizal Mutualists.</title>
        <authorList>
            <consortium name="DOE Joint Genome Institute"/>
            <consortium name="Mycorrhizal Genomics Consortium"/>
            <person name="Kohler A."/>
            <person name="Kuo A."/>
            <person name="Nagy L.G."/>
            <person name="Floudas D."/>
            <person name="Copeland A."/>
            <person name="Barry K.W."/>
            <person name="Cichocki N."/>
            <person name="Veneault-Fourrey C."/>
            <person name="LaButti K."/>
            <person name="Lindquist E.A."/>
            <person name="Lipzen A."/>
            <person name="Lundell T."/>
            <person name="Morin E."/>
            <person name="Murat C."/>
            <person name="Riley R."/>
            <person name="Ohm R."/>
            <person name="Sun H."/>
            <person name="Tunlid A."/>
            <person name="Henrissat B."/>
            <person name="Grigoriev I.V."/>
            <person name="Hibbett D.S."/>
            <person name="Martin F."/>
        </authorList>
    </citation>
    <scope>NUCLEOTIDE SEQUENCE [LARGE SCALE GENOMIC DNA]</scope>
    <source>
        <strain evidence="4">Ve08.2h10</strain>
    </source>
</reference>
<dbReference type="STRING" id="930991.A0A0D0E1I1"/>
<name>A0A0D0E1I1_9AGAM</name>
<feature type="domain" description="Peptidase M20 dimerisation" evidence="2">
    <location>
        <begin position="281"/>
        <end position="364"/>
    </location>
</feature>
<evidence type="ECO:0000256" key="1">
    <source>
        <dbReference type="ARBA" id="ARBA00006247"/>
    </source>
</evidence>
<dbReference type="SUPFAM" id="SSF53187">
    <property type="entry name" value="Zn-dependent exopeptidases"/>
    <property type="match status" value="1"/>
</dbReference>
<dbReference type="CDD" id="cd05672">
    <property type="entry name" value="M20_ACY1L2-like"/>
    <property type="match status" value="1"/>
</dbReference>
<dbReference type="InterPro" id="IPR017439">
    <property type="entry name" value="Amidohydrolase"/>
</dbReference>
<organism evidence="3 4">
    <name type="scientific">Paxillus rubicundulus Ve08.2h10</name>
    <dbReference type="NCBI Taxonomy" id="930991"/>
    <lineage>
        <taxon>Eukaryota</taxon>
        <taxon>Fungi</taxon>
        <taxon>Dikarya</taxon>
        <taxon>Basidiomycota</taxon>
        <taxon>Agaricomycotina</taxon>
        <taxon>Agaricomycetes</taxon>
        <taxon>Agaricomycetidae</taxon>
        <taxon>Boletales</taxon>
        <taxon>Paxilineae</taxon>
        <taxon>Paxillaceae</taxon>
        <taxon>Paxillus</taxon>
    </lineage>
</organism>
<sequence>MLPASLDEHSYDGCFSFRRFFRPKARPCAHTMGRARPADSPDDPKLRSIKAPVLLGSLAESTTSWDDTPICFESCCDFSYSPSGQANGPPPPYFSTPSQLDPKMDFISTISTTIDTIDAALRSLSLNLHDHPELMFEEKYAHDILTEFMENHDFVVTREYLGLKTAWKAEFTHGQGGRTLGINSEMDALPLLGHACGHNLIAVSGVGVAIALKSALKTHNIPGKVVLLGTPGEEGGGGKVILLERGGYDGMHACLMCHPTAGAVHSLSLGPTLAMQPIDAEFFGHAAHAGNAPWEGINALDAAFVAYTSISVLRQQIKPDHRVHGVVQGCKGGVNVIPDYAKMRWLVRAPDWGQLQILGDRVKACFEGAATSTGCRLKITTGKPYYDLRQNSVLAEYFSQKTSHCLGMDIHQHASGASTDFGNVTYEIPSLHPSFAIPTEPNGGNHTPAFAVSARSTDAHKACMTVTKGLAWTGFRVIADDQFYERVREDFQKISGVSSA</sequence>
<dbReference type="Pfam" id="PF01546">
    <property type="entry name" value="Peptidase_M20"/>
    <property type="match status" value="1"/>
</dbReference>
<dbReference type="Gene3D" id="3.40.630.10">
    <property type="entry name" value="Zn peptidases"/>
    <property type="match status" value="1"/>
</dbReference>
<dbReference type="InterPro" id="IPR011650">
    <property type="entry name" value="Peptidase_M20_dimer"/>
</dbReference>
<proteinExistence type="inferred from homology"/>
<evidence type="ECO:0000313" key="3">
    <source>
        <dbReference type="EMBL" id="KIK94184.1"/>
    </source>
</evidence>
<dbReference type="HOGENOM" id="CLU_031812_1_1_1"/>
<dbReference type="AlphaFoldDB" id="A0A0D0E1I1"/>
<dbReference type="InterPro" id="IPR036264">
    <property type="entry name" value="Bact_exopeptidase_dim_dom"/>
</dbReference>
<protein>
    <recommendedName>
        <fullName evidence="2">Peptidase M20 dimerisation domain-containing protein</fullName>
    </recommendedName>
</protein>
<dbReference type="Pfam" id="PF07687">
    <property type="entry name" value="M20_dimer"/>
    <property type="match status" value="1"/>
</dbReference>
<dbReference type="EMBL" id="KN825124">
    <property type="protein sequence ID" value="KIK94184.1"/>
    <property type="molecule type" value="Genomic_DNA"/>
</dbReference>
<dbReference type="Proteomes" id="UP000054538">
    <property type="component" value="Unassembled WGS sequence"/>
</dbReference>
<dbReference type="FunFam" id="3.30.70.360:FF:000004">
    <property type="entry name" value="Peptidase M20 domain-containing protein 2"/>
    <property type="match status" value="1"/>
</dbReference>
<dbReference type="NCBIfam" id="TIGR01891">
    <property type="entry name" value="amidohydrolases"/>
    <property type="match status" value="1"/>
</dbReference>
<accession>A0A0D0E1I1</accession>